<accession>A0A1G9WK07</accession>
<dbReference type="EMBL" id="FNGM01000019">
    <property type="protein sequence ID" value="SDM84922.1"/>
    <property type="molecule type" value="Genomic_DNA"/>
</dbReference>
<sequence length="47" mass="5285">MRISKDKLRHVTSLTVEEINHVSSLCILLEGKTLTSIIVIIRVNLTP</sequence>
<dbReference type="Proteomes" id="UP000182783">
    <property type="component" value="Unassembled WGS sequence"/>
</dbReference>
<gene>
    <name evidence="1" type="ORF">SAMN05216191_119106</name>
</gene>
<name>A0A1G9WK07_9BACL</name>
<dbReference type="AlphaFoldDB" id="A0A1G9WK07"/>
<evidence type="ECO:0000313" key="1">
    <source>
        <dbReference type="EMBL" id="SDM84922.1"/>
    </source>
</evidence>
<protein>
    <submittedName>
        <fullName evidence="1">Uncharacterized protein</fullName>
    </submittedName>
</protein>
<reference evidence="1 2" key="1">
    <citation type="submission" date="2016-10" db="EMBL/GenBank/DDBJ databases">
        <authorList>
            <person name="de Groot N.N."/>
        </authorList>
    </citation>
    <scope>NUCLEOTIDE SEQUENCE [LARGE SCALE GENOMIC DNA]</scope>
    <source>
        <strain evidence="1 2">CGMCC 1.10239</strain>
    </source>
</reference>
<proteinExistence type="predicted"/>
<evidence type="ECO:0000313" key="2">
    <source>
        <dbReference type="Proteomes" id="UP000182783"/>
    </source>
</evidence>
<organism evidence="1 2">
    <name type="scientific">Paenibacillus jilunlii</name>
    <dbReference type="NCBI Taxonomy" id="682956"/>
    <lineage>
        <taxon>Bacteria</taxon>
        <taxon>Bacillati</taxon>
        <taxon>Bacillota</taxon>
        <taxon>Bacilli</taxon>
        <taxon>Bacillales</taxon>
        <taxon>Paenibacillaceae</taxon>
        <taxon>Paenibacillus</taxon>
    </lineage>
</organism>